<dbReference type="SMART" id="SM00249">
    <property type="entry name" value="PHD"/>
    <property type="match status" value="2"/>
</dbReference>
<feature type="region of interest" description="Disordered" evidence="5">
    <location>
        <begin position="152"/>
        <end position="208"/>
    </location>
</feature>
<dbReference type="EMBL" id="CACVBS010000064">
    <property type="protein sequence ID" value="CAA7267961.1"/>
    <property type="molecule type" value="Genomic_DNA"/>
</dbReference>
<accession>A0A8S0XXQ4</accession>
<dbReference type="GO" id="GO:0008270">
    <property type="term" value="F:zinc ion binding"/>
    <property type="evidence" value="ECO:0007669"/>
    <property type="project" value="UniProtKB-KW"/>
</dbReference>
<feature type="compositionally biased region" description="Polar residues" evidence="5">
    <location>
        <begin position="807"/>
        <end position="817"/>
    </location>
</feature>
<feature type="region of interest" description="Disordered" evidence="5">
    <location>
        <begin position="710"/>
        <end position="833"/>
    </location>
</feature>
<protein>
    <recommendedName>
        <fullName evidence="6">PHD-type domain-containing protein</fullName>
    </recommendedName>
</protein>
<comment type="caution">
    <text evidence="7">The sequence shown here is derived from an EMBL/GenBank/DDBJ whole genome shotgun (WGS) entry which is preliminary data.</text>
</comment>
<feature type="compositionally biased region" description="Polar residues" evidence="5">
    <location>
        <begin position="655"/>
        <end position="665"/>
    </location>
</feature>
<evidence type="ECO:0000256" key="3">
    <source>
        <dbReference type="ARBA" id="ARBA00022833"/>
    </source>
</evidence>
<dbReference type="InterPro" id="IPR011011">
    <property type="entry name" value="Znf_FYVE_PHD"/>
</dbReference>
<gene>
    <name evidence="7" type="ORF">AAE3_LOCUS10149</name>
</gene>
<keyword evidence="8" id="KW-1185">Reference proteome</keyword>
<feature type="compositionally biased region" description="Basic and acidic residues" evidence="5">
    <location>
        <begin position="82"/>
        <end position="96"/>
    </location>
</feature>
<keyword evidence="1" id="KW-0479">Metal-binding</keyword>
<evidence type="ECO:0000256" key="2">
    <source>
        <dbReference type="ARBA" id="ARBA00022771"/>
    </source>
</evidence>
<feature type="compositionally biased region" description="Low complexity" evidence="5">
    <location>
        <begin position="155"/>
        <end position="173"/>
    </location>
</feature>
<evidence type="ECO:0000259" key="6">
    <source>
        <dbReference type="PROSITE" id="PS50016"/>
    </source>
</evidence>
<dbReference type="InterPro" id="IPR013083">
    <property type="entry name" value="Znf_RING/FYVE/PHD"/>
</dbReference>
<feature type="compositionally biased region" description="Polar residues" evidence="5">
    <location>
        <begin position="725"/>
        <end position="747"/>
    </location>
</feature>
<keyword evidence="2 4" id="KW-0863">Zinc-finger</keyword>
<sequence length="867" mass="94674">MATTASLPAYLLPGVAVHQPPHLEGDASLATEILPGPPSAASVQQMTLKRDPKKPSMAYSYLPTSDPGSTYSGLMHGTLIGQDHEGPRTKRSRVDRGAATGRAQRASARNQSGMTAASVDPLIPLDPATTSTSQLIAVDSDPGTITLEEETGFMSRSDSSLNLLDPSSSTSNGRVKRGDKVKGKDVETPPLRVKEEPKSFSLNTPEPPSNLLNNEDHCSACRSFGSLVYCDGCPRAFHLWCLDPPLEGVDDARWFCPTCLARKHPPQKPPPSLLSALIRRLQTTNPVEYQLPEEIRIFFKDVATGPKGAYVDSSELKPPRINRHGLVEDRDPYRLRDRNGGPVLCFQCGLSALPSNLPATAPAAKRARKSTKSSSPDAWKSIVSCDYCILHWHLDCLDPPLSALPSINKKWMCPNHAEKVIAPKRRVPRQHAPPIEITKPRQFNNGNIDIIHPEYVPSVPSSTVPVDEVLINGRRYRVPERAIILDFWHKLNKWDEHIPRDEDDTSGVSSPLTELSSLDGSVDFTVQSSTRHSNGELDELSAAQLLCDLSARQSEASHGRGKLRKTSDRGVQTDCDLHNPPSVAKNKVGRPRKHPLPVEPTVNGVSRPAVNRASESANTSSSVTVSAVRRRRASQHVIHETSNRELRSRSRQHNDTPVTSISSRSSLKRCEEPSKDNSPTIALVSPSTVTAQSKGKIVNVKLEEVDGPSLISSWSSQTPTVSSSGLTKVSRTVRASQAAQKVSSNSIKETKEKRGRKRKSRDDEVPCTDGENGSESMREFGKTPKEEKGGKIEKPEREAKKSVRTPARQTQLNTVSHATPPPSTITLTSPSLSITPSLKIRLPRLSNLTASNTSFSSTPHPDTPIRR</sequence>
<dbReference type="PROSITE" id="PS01359">
    <property type="entry name" value="ZF_PHD_1"/>
    <property type="match status" value="1"/>
</dbReference>
<reference evidence="7 8" key="1">
    <citation type="submission" date="2020-01" db="EMBL/GenBank/DDBJ databases">
        <authorList>
            <person name="Gupta K D."/>
        </authorList>
    </citation>
    <scope>NUCLEOTIDE SEQUENCE [LARGE SCALE GENOMIC DNA]</scope>
</reference>
<proteinExistence type="predicted"/>
<dbReference type="AlphaFoldDB" id="A0A8S0XXQ4"/>
<dbReference type="GO" id="GO:0006357">
    <property type="term" value="P:regulation of transcription by RNA polymerase II"/>
    <property type="evidence" value="ECO:0007669"/>
    <property type="project" value="TreeGrafter"/>
</dbReference>
<dbReference type="SUPFAM" id="SSF57903">
    <property type="entry name" value="FYVE/PHD zinc finger"/>
    <property type="match status" value="2"/>
</dbReference>
<dbReference type="GO" id="GO:0032221">
    <property type="term" value="C:Rpd3S complex"/>
    <property type="evidence" value="ECO:0007669"/>
    <property type="project" value="TreeGrafter"/>
</dbReference>
<dbReference type="PROSITE" id="PS50016">
    <property type="entry name" value="ZF_PHD_2"/>
    <property type="match status" value="1"/>
</dbReference>
<dbReference type="PANTHER" id="PTHR47636">
    <property type="entry name" value="TRANSCRIPTIONAL REGULATORY PROTEIN RCO1"/>
    <property type="match status" value="1"/>
</dbReference>
<organism evidence="7 8">
    <name type="scientific">Cyclocybe aegerita</name>
    <name type="common">Black poplar mushroom</name>
    <name type="synonym">Agrocybe aegerita</name>
    <dbReference type="NCBI Taxonomy" id="1973307"/>
    <lineage>
        <taxon>Eukaryota</taxon>
        <taxon>Fungi</taxon>
        <taxon>Dikarya</taxon>
        <taxon>Basidiomycota</taxon>
        <taxon>Agaricomycotina</taxon>
        <taxon>Agaricomycetes</taxon>
        <taxon>Agaricomycetidae</taxon>
        <taxon>Agaricales</taxon>
        <taxon>Agaricineae</taxon>
        <taxon>Bolbitiaceae</taxon>
        <taxon>Cyclocybe</taxon>
    </lineage>
</organism>
<feature type="region of interest" description="Disordered" evidence="5">
    <location>
        <begin position="845"/>
        <end position="867"/>
    </location>
</feature>
<feature type="compositionally biased region" description="Low complexity" evidence="5">
    <location>
        <begin position="712"/>
        <end position="724"/>
    </location>
</feature>
<feature type="region of interest" description="Disordered" evidence="5">
    <location>
        <begin position="553"/>
        <end position="682"/>
    </location>
</feature>
<evidence type="ECO:0000256" key="1">
    <source>
        <dbReference type="ARBA" id="ARBA00022723"/>
    </source>
</evidence>
<dbReference type="OrthoDB" id="5876363at2759"/>
<dbReference type="CDD" id="cd15534">
    <property type="entry name" value="PHD2_PHF12_Rco1"/>
    <property type="match status" value="1"/>
</dbReference>
<name>A0A8S0XXQ4_CYCAE</name>
<feature type="compositionally biased region" description="Low complexity" evidence="5">
    <location>
        <begin position="824"/>
        <end position="833"/>
    </location>
</feature>
<dbReference type="InterPro" id="IPR019786">
    <property type="entry name" value="Zinc_finger_PHD-type_CS"/>
</dbReference>
<dbReference type="InterPro" id="IPR052819">
    <property type="entry name" value="Chromatin_regulatory_protein"/>
</dbReference>
<feature type="compositionally biased region" description="Basic and acidic residues" evidence="5">
    <location>
        <begin position="176"/>
        <end position="198"/>
    </location>
</feature>
<feature type="region of interest" description="Disordered" evidence="5">
    <location>
        <begin position="70"/>
        <end position="126"/>
    </location>
</feature>
<evidence type="ECO:0000256" key="4">
    <source>
        <dbReference type="PROSITE-ProRule" id="PRU00146"/>
    </source>
</evidence>
<feature type="compositionally biased region" description="Basic and acidic residues" evidence="5">
    <location>
        <begin position="776"/>
        <end position="801"/>
    </location>
</feature>
<dbReference type="PANTHER" id="PTHR47636:SF1">
    <property type="entry name" value="TRANSCRIPTIONAL REGULATORY PROTEIN RCO1"/>
    <property type="match status" value="1"/>
</dbReference>
<feature type="domain" description="PHD-type" evidence="6">
    <location>
        <begin position="215"/>
        <end position="262"/>
    </location>
</feature>
<dbReference type="Pfam" id="PF00628">
    <property type="entry name" value="PHD"/>
    <property type="match status" value="2"/>
</dbReference>
<keyword evidence="3" id="KW-0862">Zinc</keyword>
<evidence type="ECO:0000313" key="7">
    <source>
        <dbReference type="EMBL" id="CAA7267961.1"/>
    </source>
</evidence>
<dbReference type="InterPro" id="IPR019787">
    <property type="entry name" value="Znf_PHD-finger"/>
</dbReference>
<evidence type="ECO:0000256" key="5">
    <source>
        <dbReference type="SAM" id="MobiDB-lite"/>
    </source>
</evidence>
<dbReference type="Proteomes" id="UP000467700">
    <property type="component" value="Unassembled WGS sequence"/>
</dbReference>
<feature type="compositionally biased region" description="Basic and acidic residues" evidence="5">
    <location>
        <begin position="637"/>
        <end position="654"/>
    </location>
</feature>
<evidence type="ECO:0000313" key="8">
    <source>
        <dbReference type="Proteomes" id="UP000467700"/>
    </source>
</evidence>
<dbReference type="Gene3D" id="3.30.40.10">
    <property type="entry name" value="Zinc/RING finger domain, C3HC4 (zinc finger)"/>
    <property type="match status" value="2"/>
</dbReference>
<feature type="compositionally biased region" description="Low complexity" evidence="5">
    <location>
        <begin position="611"/>
        <end position="627"/>
    </location>
</feature>
<dbReference type="InterPro" id="IPR001965">
    <property type="entry name" value="Znf_PHD"/>
</dbReference>
<feature type="compositionally biased region" description="Polar residues" evidence="5">
    <location>
        <begin position="846"/>
        <end position="860"/>
    </location>
</feature>